<dbReference type="RefSeq" id="XP_028544241.1">
    <property type="nucleotide sequence ID" value="XM_028688440.1"/>
</dbReference>
<sequence length="332" mass="39073">MNENNVNKIDTKGLQNEIISEYSLNDETIIPICIKNILECTLEGNNAESVQFLKHKNEELNNFIEKNIREVISPEEKYGDKYRSEDDMEFTILSRNSTGGNNKDVNNYCENILNNNREIHNLETSANEHIKVPNTFGTCGVNEKKRNKTKRRYIDVDQMNFDFEKEDFACSSNDEFVRRKYADVGEYANEYTNECENKHLIINNINLKSEAIRSLLEPPPIPFNHFFQKYNKEISDVYIKHKKKKNSEDTLNIFLESQLLCIEEDTFKKENSFINNNFDNFITKKLNVVNSTNEDKIYKNKDLQELLKYLMSWYFSGFYSGKMCKLKELHGE</sequence>
<reference evidence="2" key="1">
    <citation type="submission" date="2017-04" db="EMBL/GenBank/DDBJ databases">
        <title>Plasmodium gonderi genome.</title>
        <authorList>
            <person name="Arisue N."/>
            <person name="Honma H."/>
            <person name="Kawai S."/>
            <person name="Tougan T."/>
            <person name="Tanabe K."/>
            <person name="Horii T."/>
        </authorList>
    </citation>
    <scope>NUCLEOTIDE SEQUENCE [LARGE SCALE GENOMIC DNA]</scope>
    <source>
        <strain evidence="2">ATCC 30045</strain>
    </source>
</reference>
<keyword evidence="2" id="KW-1185">Reference proteome</keyword>
<accession>A0A1Y1JLG6</accession>
<name>A0A1Y1JLG6_PLAGO</name>
<organism evidence="1 2">
    <name type="scientific">Plasmodium gonderi</name>
    <dbReference type="NCBI Taxonomy" id="77519"/>
    <lineage>
        <taxon>Eukaryota</taxon>
        <taxon>Sar</taxon>
        <taxon>Alveolata</taxon>
        <taxon>Apicomplexa</taxon>
        <taxon>Aconoidasida</taxon>
        <taxon>Haemosporida</taxon>
        <taxon>Plasmodiidae</taxon>
        <taxon>Plasmodium</taxon>
        <taxon>Plasmodium (Plasmodium)</taxon>
    </lineage>
</organism>
<protein>
    <submittedName>
        <fullName evidence="1">Uncharacterized protein</fullName>
    </submittedName>
</protein>
<dbReference type="GeneID" id="39748380"/>
<evidence type="ECO:0000313" key="1">
    <source>
        <dbReference type="EMBL" id="GAW81652.1"/>
    </source>
</evidence>
<proteinExistence type="predicted"/>
<dbReference type="OMA" id="LKYLMSW"/>
<comment type="caution">
    <text evidence="1">The sequence shown here is derived from an EMBL/GenBank/DDBJ whole genome shotgun (WGS) entry which is preliminary data.</text>
</comment>
<dbReference type="AlphaFoldDB" id="A0A1Y1JLG6"/>
<dbReference type="EMBL" id="BDQF01000012">
    <property type="protein sequence ID" value="GAW81652.1"/>
    <property type="molecule type" value="Genomic_DNA"/>
</dbReference>
<dbReference type="OrthoDB" id="330493at2759"/>
<evidence type="ECO:0000313" key="2">
    <source>
        <dbReference type="Proteomes" id="UP000195521"/>
    </source>
</evidence>
<dbReference type="Proteomes" id="UP000195521">
    <property type="component" value="Unassembled WGS sequence"/>
</dbReference>
<gene>
    <name evidence="1" type="ORF">PGO_111010</name>
</gene>